<dbReference type="EMBL" id="FNUC01000001">
    <property type="protein sequence ID" value="SED66238.1"/>
    <property type="molecule type" value="Genomic_DNA"/>
</dbReference>
<sequence>MSLEPGRDDDLPPGQRADILKERIYITFTALAVVLALRAHAVSAGEAALSLAVVVIGTVLAVLVADIVSHIAVHESLPVRAELRHMARVSFGALGALVLPAVFIGLAVADVWEIEPALRAASIALVAALAAIGYLAVRRVRLPAWQRLIVLLAEVVIGLVVIGLELLAHSL</sequence>
<evidence type="ECO:0000313" key="2">
    <source>
        <dbReference type="EMBL" id="SED66238.1"/>
    </source>
</evidence>
<dbReference type="RefSeq" id="WP_069111222.1">
    <property type="nucleotide sequence ID" value="NZ_FNUC01000001.1"/>
</dbReference>
<name>A0A1H5CIJ7_9ACTN</name>
<keyword evidence="3" id="KW-1185">Reference proteome</keyword>
<keyword evidence="1" id="KW-1133">Transmembrane helix</keyword>
<organism evidence="2 3">
    <name type="scientific">Jiangella alba</name>
    <dbReference type="NCBI Taxonomy" id="561176"/>
    <lineage>
        <taxon>Bacteria</taxon>
        <taxon>Bacillati</taxon>
        <taxon>Actinomycetota</taxon>
        <taxon>Actinomycetes</taxon>
        <taxon>Jiangellales</taxon>
        <taxon>Jiangellaceae</taxon>
        <taxon>Jiangella</taxon>
    </lineage>
</organism>
<dbReference type="STRING" id="561176.SAMN04488561_0205"/>
<feature type="transmembrane region" description="Helical" evidence="1">
    <location>
        <begin position="89"/>
        <end position="112"/>
    </location>
</feature>
<feature type="transmembrane region" description="Helical" evidence="1">
    <location>
        <begin position="118"/>
        <end position="137"/>
    </location>
</feature>
<protein>
    <submittedName>
        <fullName evidence="2">Uncharacterized protein</fullName>
    </submittedName>
</protein>
<dbReference type="OrthoDB" id="4775109at2"/>
<feature type="transmembrane region" description="Helical" evidence="1">
    <location>
        <begin position="47"/>
        <end position="68"/>
    </location>
</feature>
<gene>
    <name evidence="2" type="ORF">SAMN04488561_0205</name>
</gene>
<feature type="transmembrane region" description="Helical" evidence="1">
    <location>
        <begin position="149"/>
        <end position="168"/>
    </location>
</feature>
<dbReference type="AlphaFoldDB" id="A0A1H5CIJ7"/>
<feature type="transmembrane region" description="Helical" evidence="1">
    <location>
        <begin position="24"/>
        <end position="41"/>
    </location>
</feature>
<keyword evidence="1" id="KW-0472">Membrane</keyword>
<evidence type="ECO:0000313" key="3">
    <source>
        <dbReference type="Proteomes" id="UP000181980"/>
    </source>
</evidence>
<evidence type="ECO:0000256" key="1">
    <source>
        <dbReference type="SAM" id="Phobius"/>
    </source>
</evidence>
<proteinExistence type="predicted"/>
<reference evidence="3" key="1">
    <citation type="submission" date="2016-10" db="EMBL/GenBank/DDBJ databases">
        <authorList>
            <person name="Varghese N."/>
            <person name="Submissions S."/>
        </authorList>
    </citation>
    <scope>NUCLEOTIDE SEQUENCE [LARGE SCALE GENOMIC DNA]</scope>
    <source>
        <strain evidence="3">DSM 45237</strain>
    </source>
</reference>
<keyword evidence="1" id="KW-0812">Transmembrane</keyword>
<accession>A0A1H5CIJ7</accession>
<dbReference type="Proteomes" id="UP000181980">
    <property type="component" value="Unassembled WGS sequence"/>
</dbReference>